<evidence type="ECO:0000313" key="3">
    <source>
        <dbReference type="Proteomes" id="UP000186513"/>
    </source>
</evidence>
<evidence type="ECO:0008006" key="4">
    <source>
        <dbReference type="Google" id="ProtNLM"/>
    </source>
</evidence>
<evidence type="ECO:0000313" key="2">
    <source>
        <dbReference type="EMBL" id="SFZ70608.1"/>
    </source>
</evidence>
<reference evidence="2 3" key="1">
    <citation type="submission" date="2016-11" db="EMBL/GenBank/DDBJ databases">
        <authorList>
            <person name="Jaros S."/>
            <person name="Januszkiewicz K."/>
            <person name="Wedrychowicz H."/>
        </authorList>
    </citation>
    <scope>NUCLEOTIDE SEQUENCE [LARGE SCALE GENOMIC DNA]</scope>
    <source>
        <strain evidence="2 3">DSM 18899</strain>
    </source>
</reference>
<feature type="chain" id="PRO_5012295321" description="Lipoprotein" evidence="1">
    <location>
        <begin position="24"/>
        <end position="267"/>
    </location>
</feature>
<accession>A0A1K2H5P7</accession>
<feature type="signal peptide" evidence="1">
    <location>
        <begin position="1"/>
        <end position="23"/>
    </location>
</feature>
<proteinExistence type="predicted"/>
<dbReference type="RefSeq" id="WP_072426801.1">
    <property type="nucleotide sequence ID" value="NZ_FPKR01000001.1"/>
</dbReference>
<gene>
    <name evidence="2" type="ORF">SAMN02745887_00257</name>
</gene>
<dbReference type="AlphaFoldDB" id="A0A1K2H5P7"/>
<dbReference type="PROSITE" id="PS51257">
    <property type="entry name" value="PROKAR_LIPOPROTEIN"/>
    <property type="match status" value="1"/>
</dbReference>
<dbReference type="STRING" id="1121279.SAMN02745887_00257"/>
<evidence type="ECO:0000256" key="1">
    <source>
        <dbReference type="SAM" id="SignalP"/>
    </source>
</evidence>
<dbReference type="Proteomes" id="UP000186513">
    <property type="component" value="Unassembled WGS sequence"/>
</dbReference>
<protein>
    <recommendedName>
        <fullName evidence="4">Lipoprotein</fullName>
    </recommendedName>
</protein>
<keyword evidence="3" id="KW-1185">Reference proteome</keyword>
<keyword evidence="1" id="KW-0732">Signal</keyword>
<organism evidence="2 3">
    <name type="scientific">Chitinimonas taiwanensis DSM 18899</name>
    <dbReference type="NCBI Taxonomy" id="1121279"/>
    <lineage>
        <taxon>Bacteria</taxon>
        <taxon>Pseudomonadati</taxon>
        <taxon>Pseudomonadota</taxon>
        <taxon>Betaproteobacteria</taxon>
        <taxon>Neisseriales</taxon>
        <taxon>Chitinibacteraceae</taxon>
        <taxon>Chitinimonas</taxon>
    </lineage>
</organism>
<dbReference type="EMBL" id="FPKR01000001">
    <property type="protein sequence ID" value="SFZ70608.1"/>
    <property type="molecule type" value="Genomic_DNA"/>
</dbReference>
<sequence>MPLKLCSALLALMLLSACQSVQTISLRLPVEVQATLLTCPASFTASDQNGDLQLAACDYQLTVRQLDKPSVAGLHSGVQIGSGQSSSIQIEQGRDEKRWQFQLALRQPGGLLSNWDCEQRQERSYAMLNRQGAAQFLRAELICTSQQGGAQERFRFDYQQPEQLHWQYAGQSHTWQLRGQRDVLLDAGQASRLPVDMGWCLYTEQGSLQGCMDWLQDGGTLWPRAQHELQQQRRFAAFALLMRTLQREDHLLHGWKNTPCIAGLLSC</sequence>
<name>A0A1K2H5P7_9NEIS</name>